<evidence type="ECO:0000256" key="4">
    <source>
        <dbReference type="SAM" id="Phobius"/>
    </source>
</evidence>
<dbReference type="GO" id="GO:0003700">
    <property type="term" value="F:DNA-binding transcription factor activity"/>
    <property type="evidence" value="ECO:0007669"/>
    <property type="project" value="InterPro"/>
</dbReference>
<keyword evidence="7" id="KW-1185">Reference proteome</keyword>
<dbReference type="PANTHER" id="PTHR43280:SF34">
    <property type="entry name" value="ARAC-FAMILY TRANSCRIPTIONAL REGULATOR"/>
    <property type="match status" value="1"/>
</dbReference>
<keyword evidence="3" id="KW-0804">Transcription</keyword>
<dbReference type="RefSeq" id="WP_184162969.1">
    <property type="nucleotide sequence ID" value="NZ_JACHLC010000002.1"/>
</dbReference>
<dbReference type="EMBL" id="JACHLC010000002">
    <property type="protein sequence ID" value="MBB6371137.1"/>
    <property type="molecule type" value="Genomic_DNA"/>
</dbReference>
<reference evidence="6 7" key="1">
    <citation type="submission" date="2020-08" db="EMBL/GenBank/DDBJ databases">
        <title>Functional genomics of gut bacteria from endangered species of beetles.</title>
        <authorList>
            <person name="Carlos-Shanley C."/>
        </authorList>
    </citation>
    <scope>NUCLEOTIDE SEQUENCE [LARGE SCALE GENOMIC DNA]</scope>
    <source>
        <strain evidence="6 7">S00136</strain>
    </source>
</reference>
<dbReference type="InterPro" id="IPR018060">
    <property type="entry name" value="HTH_AraC"/>
</dbReference>
<comment type="caution">
    <text evidence="6">The sequence shown here is derived from an EMBL/GenBank/DDBJ whole genome shotgun (WGS) entry which is preliminary data.</text>
</comment>
<proteinExistence type="predicted"/>
<dbReference type="InterPro" id="IPR011990">
    <property type="entry name" value="TPR-like_helical_dom_sf"/>
</dbReference>
<feature type="transmembrane region" description="Helical" evidence="4">
    <location>
        <begin position="396"/>
        <end position="416"/>
    </location>
</feature>
<protein>
    <submittedName>
        <fullName evidence="6">AraC-like DNA-binding protein</fullName>
    </submittedName>
</protein>
<dbReference type="AlphaFoldDB" id="A0A841N3W8"/>
<dbReference type="Gene3D" id="1.10.10.60">
    <property type="entry name" value="Homeodomain-like"/>
    <property type="match status" value="2"/>
</dbReference>
<feature type="domain" description="HTH araC/xylS-type" evidence="5">
    <location>
        <begin position="454"/>
        <end position="562"/>
    </location>
</feature>
<keyword evidence="2 6" id="KW-0238">DNA-binding</keyword>
<dbReference type="InterPro" id="IPR009057">
    <property type="entry name" value="Homeodomain-like_sf"/>
</dbReference>
<accession>A0A841N3W8</accession>
<evidence type="ECO:0000256" key="3">
    <source>
        <dbReference type="ARBA" id="ARBA00023163"/>
    </source>
</evidence>
<sequence>MILKNILIVFFFVSLKVYSQKNPDLKASQEIDSLIKKDQWDLVDFRLGNENINFKRISKYNLKYDLLIKLDSASVLYQKGEFAEAERSVLHSLELIQENKKNLDFSYYEALRHIAITRLFYVEKRKGNITQGLKYLNDLSKGMSPVYKKKQEIFFAVAYIELRNYKKGIDLLNTRLNDIRNDTDNILYAKFLKVKEIATTYNTKSDAFIKWYKDTGETKFLDSAQYNYEKAYQLMKDSPAFSAYSRALHTCRKANTTLLKKQYALSLSLFNECEKDPVLMQKNFSREAVWLGKAEVYTFLKKNDSAFQYLKKLDNVIKDAKCTYETKLKVYHLLSINYENLGNSKEAYKYAKLSLSEIEKENIQKNSGNVFLGIYEQQEIKNISEEMLTRNNKKNFLIIACLLFMGIIFYVVYSYNRKKKGVLGIRENDKNMDILPVAGKKSVAVPVIEDELISNILVKLESLESKKRFLSNNFKLVNIAKQLNTNTAYLSQIINQHKEVSFSEYVNNLRINYILNELEMNPQLRKYTIQTISEEIGYKSSTTFTKAFKERTGMTPSDYIRQLEKNSFEG</sequence>
<dbReference type="SUPFAM" id="SSF48452">
    <property type="entry name" value="TPR-like"/>
    <property type="match status" value="1"/>
</dbReference>
<dbReference type="SMART" id="SM00342">
    <property type="entry name" value="HTH_ARAC"/>
    <property type="match status" value="1"/>
</dbReference>
<dbReference type="Proteomes" id="UP000589738">
    <property type="component" value="Unassembled WGS sequence"/>
</dbReference>
<keyword evidence="4" id="KW-0812">Transmembrane</keyword>
<dbReference type="GO" id="GO:0043565">
    <property type="term" value="F:sequence-specific DNA binding"/>
    <property type="evidence" value="ECO:0007669"/>
    <property type="project" value="InterPro"/>
</dbReference>
<keyword evidence="4" id="KW-0472">Membrane</keyword>
<dbReference type="InterPro" id="IPR020449">
    <property type="entry name" value="Tscrpt_reg_AraC-type_HTH"/>
</dbReference>
<name>A0A841N3W8_9FLAO</name>
<evidence type="ECO:0000256" key="1">
    <source>
        <dbReference type="ARBA" id="ARBA00023015"/>
    </source>
</evidence>
<dbReference type="PROSITE" id="PS01124">
    <property type="entry name" value="HTH_ARAC_FAMILY_2"/>
    <property type="match status" value="1"/>
</dbReference>
<evidence type="ECO:0000259" key="5">
    <source>
        <dbReference type="PROSITE" id="PS01124"/>
    </source>
</evidence>
<dbReference type="PRINTS" id="PR00032">
    <property type="entry name" value="HTHARAC"/>
</dbReference>
<dbReference type="PANTHER" id="PTHR43280">
    <property type="entry name" value="ARAC-FAMILY TRANSCRIPTIONAL REGULATOR"/>
    <property type="match status" value="1"/>
</dbReference>
<dbReference type="SUPFAM" id="SSF46689">
    <property type="entry name" value="Homeodomain-like"/>
    <property type="match status" value="1"/>
</dbReference>
<evidence type="ECO:0000313" key="6">
    <source>
        <dbReference type="EMBL" id="MBB6371137.1"/>
    </source>
</evidence>
<dbReference type="Pfam" id="PF12833">
    <property type="entry name" value="HTH_18"/>
    <property type="match status" value="1"/>
</dbReference>
<keyword evidence="4" id="KW-1133">Transmembrane helix</keyword>
<organism evidence="6 7">
    <name type="scientific">Chryseobacterium shigense</name>
    <dbReference type="NCBI Taxonomy" id="297244"/>
    <lineage>
        <taxon>Bacteria</taxon>
        <taxon>Pseudomonadati</taxon>
        <taxon>Bacteroidota</taxon>
        <taxon>Flavobacteriia</taxon>
        <taxon>Flavobacteriales</taxon>
        <taxon>Weeksellaceae</taxon>
        <taxon>Chryseobacterium group</taxon>
        <taxon>Chryseobacterium</taxon>
    </lineage>
</organism>
<gene>
    <name evidence="6" type="ORF">HNP36_002213</name>
</gene>
<keyword evidence="1" id="KW-0805">Transcription regulation</keyword>
<evidence type="ECO:0000313" key="7">
    <source>
        <dbReference type="Proteomes" id="UP000589738"/>
    </source>
</evidence>
<evidence type="ECO:0000256" key="2">
    <source>
        <dbReference type="ARBA" id="ARBA00023125"/>
    </source>
</evidence>